<organism evidence="1">
    <name type="scientific">Arundo donax</name>
    <name type="common">Giant reed</name>
    <name type="synonym">Donax arundinaceus</name>
    <dbReference type="NCBI Taxonomy" id="35708"/>
    <lineage>
        <taxon>Eukaryota</taxon>
        <taxon>Viridiplantae</taxon>
        <taxon>Streptophyta</taxon>
        <taxon>Embryophyta</taxon>
        <taxon>Tracheophyta</taxon>
        <taxon>Spermatophyta</taxon>
        <taxon>Magnoliopsida</taxon>
        <taxon>Liliopsida</taxon>
        <taxon>Poales</taxon>
        <taxon>Poaceae</taxon>
        <taxon>PACMAD clade</taxon>
        <taxon>Arundinoideae</taxon>
        <taxon>Arundineae</taxon>
        <taxon>Arundo</taxon>
    </lineage>
</organism>
<name>A0A0A8YRL9_ARUDO</name>
<dbReference type="EMBL" id="GBRH01268366">
    <property type="protein sequence ID" value="JAD29529.1"/>
    <property type="molecule type" value="Transcribed_RNA"/>
</dbReference>
<reference evidence="1" key="2">
    <citation type="journal article" date="2015" name="Data Brief">
        <title>Shoot transcriptome of the giant reed, Arundo donax.</title>
        <authorList>
            <person name="Barrero R.A."/>
            <person name="Guerrero F.D."/>
            <person name="Moolhuijzen P."/>
            <person name="Goolsby J.A."/>
            <person name="Tidwell J."/>
            <person name="Bellgard S.E."/>
            <person name="Bellgard M.I."/>
        </authorList>
    </citation>
    <scope>NUCLEOTIDE SEQUENCE</scope>
    <source>
        <tissue evidence="1">Shoot tissue taken approximately 20 cm above the soil surface</tissue>
    </source>
</reference>
<evidence type="ECO:0000313" key="1">
    <source>
        <dbReference type="EMBL" id="JAD29529.1"/>
    </source>
</evidence>
<dbReference type="AlphaFoldDB" id="A0A0A8YRL9"/>
<reference evidence="1" key="1">
    <citation type="submission" date="2014-09" db="EMBL/GenBank/DDBJ databases">
        <authorList>
            <person name="Magalhaes I.L.F."/>
            <person name="Oliveira U."/>
            <person name="Santos F.R."/>
            <person name="Vidigal T.H.D.A."/>
            <person name="Brescovit A.D."/>
            <person name="Santos A.J."/>
        </authorList>
    </citation>
    <scope>NUCLEOTIDE SEQUENCE</scope>
    <source>
        <tissue evidence="1">Shoot tissue taken approximately 20 cm above the soil surface</tissue>
    </source>
</reference>
<accession>A0A0A8YRL9</accession>
<proteinExistence type="predicted"/>
<protein>
    <submittedName>
        <fullName evidence="1">Uncharacterized protein</fullName>
    </submittedName>
</protein>
<sequence length="39" mass="4466">MHHTNGGVLIDEYGVTKKRTQSMMKLVRGKNGTNREKLH</sequence>